<dbReference type="Proteomes" id="UP000187439">
    <property type="component" value="Unassembled WGS sequence"/>
</dbReference>
<dbReference type="AlphaFoldDB" id="A0A1R0Y860"/>
<sequence>MIRKVDKNLLKKVKCQVGNKSIVVRSKPQLSVVELQVIICAINKSIEDHSPLWLKVFYTNYDRVLHGIVMTADYQLQQIEFRNIRDQSEWVKIENILNII</sequence>
<dbReference type="EMBL" id="MPTC01000002">
    <property type="protein sequence ID" value="OMD43483.1"/>
    <property type="molecule type" value="Genomic_DNA"/>
</dbReference>
<organism evidence="1 2">
    <name type="scientific">Paenibacillus odorifer</name>
    <dbReference type="NCBI Taxonomy" id="189426"/>
    <lineage>
        <taxon>Bacteria</taxon>
        <taxon>Bacillati</taxon>
        <taxon>Bacillota</taxon>
        <taxon>Bacilli</taxon>
        <taxon>Bacillales</taxon>
        <taxon>Paenibacillaceae</taxon>
        <taxon>Paenibacillus</taxon>
    </lineage>
</organism>
<gene>
    <name evidence="1" type="ORF">BSK52_03475</name>
</gene>
<evidence type="ECO:0000313" key="1">
    <source>
        <dbReference type="EMBL" id="OMD43483.1"/>
    </source>
</evidence>
<dbReference type="OrthoDB" id="2645903at2"/>
<protein>
    <recommendedName>
        <fullName evidence="3">YolD-like family protein</fullName>
    </recommendedName>
</protein>
<reference evidence="1 2" key="1">
    <citation type="submission" date="2016-10" db="EMBL/GenBank/DDBJ databases">
        <title>Paenibacillus species isolates.</title>
        <authorList>
            <person name="Beno S.M."/>
        </authorList>
    </citation>
    <scope>NUCLEOTIDE SEQUENCE [LARGE SCALE GENOMIC DNA]</scope>
    <source>
        <strain evidence="1 2">FSL H7-0710</strain>
    </source>
</reference>
<proteinExistence type="predicted"/>
<dbReference type="RefSeq" id="WP_042130069.1">
    <property type="nucleotide sequence ID" value="NZ_MPTC01000002.1"/>
</dbReference>
<dbReference type="InterPro" id="IPR014962">
    <property type="entry name" value="YolD"/>
</dbReference>
<dbReference type="Pfam" id="PF08863">
    <property type="entry name" value="YolD"/>
    <property type="match status" value="1"/>
</dbReference>
<evidence type="ECO:0008006" key="3">
    <source>
        <dbReference type="Google" id="ProtNLM"/>
    </source>
</evidence>
<accession>A0A1R0Y860</accession>
<evidence type="ECO:0000313" key="2">
    <source>
        <dbReference type="Proteomes" id="UP000187439"/>
    </source>
</evidence>
<comment type="caution">
    <text evidence="1">The sequence shown here is derived from an EMBL/GenBank/DDBJ whole genome shotgun (WGS) entry which is preliminary data.</text>
</comment>
<name>A0A1R0Y860_9BACL</name>